<sequence length="1792" mass="191028">TGAYTASATLEGEGTKESPYLIAGISDLLAVDGYDGEGKYFLLTADIDLYVSDYAGYYPASGAFVTELEGTLDGNGKTVSALAGALIGAITASGRVTSLNVIGNGANGLVAETNNGIIEYVYADGAGCAAGDNCGTITRSTVKTGGGVANTSSGTVSYTRHYGGSFFATSGTSAEYSYNVTASSTVSWNSASLLKCVSVDPDGNISVSEDTDITSLITVKTTDKLTNGGAPVYSTGWKFASAVSWGFLSGAESDIPALVFPEDNIEYKGVTRISPSVTSVERKYGSIVYSAEETVTGLPASDGIFAGSDADIVEASGGYYYKLADGAATLPTDLFERIVNGFIPDELFAYIEQTDGAPVRYSWYSVTASGENELATDNLGTTGGATFRFRIAHKYLWVSGEVTLDPSNALVAYFSYTAVPYGIGIYDMYGDLALASLGSSFEALGFTRPSASTDPLGYEGIVSTLTFNGEVYADTMLYEIGDYSLTVNIPSTTFSTAETLVFDYRVKVGTLSLDGYAVASAKGGLNESDAPVYDGNPVEVPQNTFTIENFVHYGVDYSYEILSFTRYDGTVGTKPASFVQAGIYRIKLTVNVPNYETYTREFDFYVARRNITVTPYLAEDTVKYYDKLPSVSYNSELGVEATTAMFGSGLAYETAYVPGSNVGTYSVSVKILNADVNSNYILLAGDPVTFDVIEADMDLSACGFEDMSVVYDGKSHAVALDTSKIKLASGDNKQYTYTVTYYYAGEPSSVPFAFVNAGTYTGLGAVVEISSGNYNSVTLSSRSVVIDTLGVTLEAEDAYVNYGFDAAYTLKAYRTDGGAEVENYLDNLTVGVDYSIGSDYVKNATKAGSKLPITLKLLGESNVKGNYRVTVSSKEAFLTVGKRSYTVNMKNTYVYTGEPVVLDFNGASYVFDEGYPKYYILSGGTETPFTGIPTDANVKDGDVYRNAYRVELKISESDEFYGYEETLEFYIEPAATVLSGLYVTHSGSSAILTDGMRRDYDGSEFVIAFNPAELGKGAAYTVKYGYTLTDEAGVRKRYESAEAITFKDAVLAEDITLELTPTTANYTAWKSTAAVSFEIVPLTVSFLSELASVEYKGAPYSEAEIADMVNALTTEGVISGETVSFGVKCAESAELPAEYALTVTSLNKNYIFASGASSTLVFTLTAAEVTLDFTGKAQSEYVYGELYRKSGKSYPDVALSTEFTLGGAPRTETVVYYIGTTTLYPVPYEYDIISADPLIVDGVEAVRFTVTGAEKAVKIKPCEVSFDWGKVNANFGFEEEYLYNGAALAMPASFDLTYVDKGPVTFADGLKVNISYSAELKHADVYTLTAEAVNMLDAPDGTKVNCYSVKGELKEFTVTILPATVRYEITPATVYLGASVPDTFSVNYVEGYAPFAADTLAITYTVPGFDSSAPATFAVFADIKVLDGEKLYADYIAEKANAEAKELTVAYHAFPDETTVNDVNVTYTGLPAEIPVSGLPADTEVTVEYSSRPVNAGEYTVTVTLKAEGYLSKAFTVKVNISAATPEIRVSEREPLAYRTGYVLSSADITSAEAYFGSVKLEGTFDFTERTPKQLLVYGRYTYSIVFTPTSSNFAVVKNIPYVITSYVDTENAFSVTGKDPSADTETDIDAISPDVTESVSALHSYVIKADIAPELAGAAYMYVNGAAVIGDEYTVTTSGKLKIEIRLGTEVLLTRILEVTIEEPESGEPDGPEAPGEDDNEGGNSSGAPEGGNGGGTQSGGVNVTMSEETKKKWIIGGSVAGGVVLIGAIVAVVIVAVKKKKDKSGEGNSN</sequence>
<keyword evidence="2" id="KW-1133">Transmembrane helix</keyword>
<evidence type="ECO:0000256" key="2">
    <source>
        <dbReference type="SAM" id="Phobius"/>
    </source>
</evidence>
<keyword evidence="2" id="KW-0812">Transmembrane</keyword>
<feature type="non-terminal residue" evidence="3">
    <location>
        <position position="1"/>
    </location>
</feature>
<evidence type="ECO:0008006" key="5">
    <source>
        <dbReference type="Google" id="ProtNLM"/>
    </source>
</evidence>
<reference evidence="3" key="2">
    <citation type="journal article" date="2021" name="PeerJ">
        <title>Extensive microbial diversity within the chicken gut microbiome revealed by metagenomics and culture.</title>
        <authorList>
            <person name="Gilroy R."/>
            <person name="Ravi A."/>
            <person name="Getino M."/>
            <person name="Pursley I."/>
            <person name="Horton D.L."/>
            <person name="Alikhan N.F."/>
            <person name="Baker D."/>
            <person name="Gharbi K."/>
            <person name="Hall N."/>
            <person name="Watson M."/>
            <person name="Adriaenssens E.M."/>
            <person name="Foster-Nyarko E."/>
            <person name="Jarju S."/>
            <person name="Secka A."/>
            <person name="Antonio M."/>
            <person name="Oren A."/>
            <person name="Chaudhuri R.R."/>
            <person name="La Ragione R."/>
            <person name="Hildebrand F."/>
            <person name="Pallen M.J."/>
        </authorList>
    </citation>
    <scope>NUCLEOTIDE SEQUENCE</scope>
    <source>
        <strain evidence="3">517</strain>
    </source>
</reference>
<protein>
    <recommendedName>
        <fullName evidence="5">MBG domain-containing protein</fullName>
    </recommendedName>
</protein>
<evidence type="ECO:0000313" key="4">
    <source>
        <dbReference type="Proteomes" id="UP000727857"/>
    </source>
</evidence>
<reference evidence="3" key="1">
    <citation type="submission" date="2020-10" db="EMBL/GenBank/DDBJ databases">
        <authorList>
            <person name="Gilroy R."/>
        </authorList>
    </citation>
    <scope>NUCLEOTIDE SEQUENCE</scope>
    <source>
        <strain evidence="3">517</strain>
    </source>
</reference>
<feature type="transmembrane region" description="Helical" evidence="2">
    <location>
        <begin position="1755"/>
        <end position="1779"/>
    </location>
</feature>
<dbReference type="Proteomes" id="UP000727857">
    <property type="component" value="Unassembled WGS sequence"/>
</dbReference>
<name>A0A940DH87_9FIRM</name>
<feature type="region of interest" description="Disordered" evidence="1">
    <location>
        <begin position="1701"/>
        <end position="1744"/>
    </location>
</feature>
<feature type="compositionally biased region" description="Acidic residues" evidence="1">
    <location>
        <begin position="1701"/>
        <end position="1722"/>
    </location>
</feature>
<evidence type="ECO:0000313" key="3">
    <source>
        <dbReference type="EMBL" id="MBO8424334.1"/>
    </source>
</evidence>
<dbReference type="EMBL" id="JADINF010000124">
    <property type="protein sequence ID" value="MBO8424334.1"/>
    <property type="molecule type" value="Genomic_DNA"/>
</dbReference>
<keyword evidence="2" id="KW-0472">Membrane</keyword>
<evidence type="ECO:0000256" key="1">
    <source>
        <dbReference type="SAM" id="MobiDB-lite"/>
    </source>
</evidence>
<proteinExistence type="predicted"/>
<gene>
    <name evidence="3" type="ORF">IAB16_04895</name>
</gene>
<organism evidence="3 4">
    <name type="scientific">Candidatus Stercoripulliclostridium pullicola</name>
    <dbReference type="NCBI Taxonomy" id="2840953"/>
    <lineage>
        <taxon>Bacteria</taxon>
        <taxon>Bacillati</taxon>
        <taxon>Bacillota</taxon>
        <taxon>Clostridia</taxon>
        <taxon>Eubacteriales</taxon>
        <taxon>Candidatus Stercoripulliclostridium</taxon>
    </lineage>
</organism>
<comment type="caution">
    <text evidence="3">The sequence shown here is derived from an EMBL/GenBank/DDBJ whole genome shotgun (WGS) entry which is preliminary data.</text>
</comment>
<accession>A0A940DH87</accession>
<feature type="compositionally biased region" description="Gly residues" evidence="1">
    <location>
        <begin position="1730"/>
        <end position="1740"/>
    </location>
</feature>